<dbReference type="PRINTS" id="PR01042">
    <property type="entry name" value="TRNASYNTHASP"/>
</dbReference>
<reference evidence="7 9" key="1">
    <citation type="submission" date="2012-10" db="EMBL/GenBank/DDBJ databases">
        <title>Genome assembly of Amycolatopsis azurea DSM 43854.</title>
        <authorList>
            <person name="Khatri I."/>
            <person name="Kaur I."/>
            <person name="Subramanian S."/>
            <person name="Mayilraj S."/>
        </authorList>
    </citation>
    <scope>NUCLEOTIDE SEQUENCE [LARGE SCALE GENOMIC DNA]</scope>
    <source>
        <strain evidence="7 9">DSM 43854</strain>
    </source>
</reference>
<dbReference type="GO" id="GO:0005524">
    <property type="term" value="F:ATP binding"/>
    <property type="evidence" value="ECO:0007669"/>
    <property type="project" value="UniProtKB-KW"/>
</dbReference>
<keyword evidence="3" id="KW-0067">ATP-binding</keyword>
<dbReference type="InterPro" id="IPR006195">
    <property type="entry name" value="aa-tRNA-synth_II"/>
</dbReference>
<dbReference type="InterPro" id="IPR002312">
    <property type="entry name" value="Asp/Asn-tRNA-synth_IIb"/>
</dbReference>
<dbReference type="PANTHER" id="PTHR22594">
    <property type="entry name" value="ASPARTYL/LYSYL-TRNA SYNTHETASE"/>
    <property type="match status" value="1"/>
</dbReference>
<dbReference type="Proteomes" id="UP000014137">
    <property type="component" value="Unassembled WGS sequence"/>
</dbReference>
<dbReference type="PANTHER" id="PTHR22594:SF48">
    <property type="entry name" value="ASPARAGINYL-TRNA SYNTHETASE-RELATED PROTEIN (N-TRUNCATION)"/>
    <property type="match status" value="1"/>
</dbReference>
<evidence type="ECO:0000313" key="8">
    <source>
        <dbReference type="EMBL" id="OOC07935.1"/>
    </source>
</evidence>
<keyword evidence="10" id="KW-1185">Reference proteome</keyword>
<dbReference type="Proteomes" id="UP000188551">
    <property type="component" value="Unassembled WGS sequence"/>
</dbReference>
<keyword evidence="1 7" id="KW-0436">Ligase</keyword>
<dbReference type="InterPro" id="IPR045864">
    <property type="entry name" value="aa-tRNA-synth_II/BPL/LPL"/>
</dbReference>
<comment type="caution">
    <text evidence="7">The sequence shown here is derived from an EMBL/GenBank/DDBJ whole genome shotgun (WGS) entry which is preliminary data.</text>
</comment>
<evidence type="ECO:0000256" key="1">
    <source>
        <dbReference type="ARBA" id="ARBA00022598"/>
    </source>
</evidence>
<keyword evidence="5" id="KW-0030">Aminoacyl-tRNA synthetase</keyword>
<dbReference type="RefSeq" id="WP_005163866.1">
    <property type="nucleotide sequence ID" value="NZ_ANMG01000060.1"/>
</dbReference>
<protein>
    <submittedName>
        <fullName evidence="8">Asparagine ligase</fullName>
    </submittedName>
    <submittedName>
        <fullName evidence="7">Asparagine--tRNA ligase related protein</fullName>
    </submittedName>
</protein>
<dbReference type="EMBL" id="MUXN01000002">
    <property type="protein sequence ID" value="OOC07935.1"/>
    <property type="molecule type" value="Genomic_DNA"/>
</dbReference>
<proteinExistence type="predicted"/>
<dbReference type="PATRIC" id="fig|1238180.3.peg.6077"/>
<dbReference type="GO" id="GO:0006421">
    <property type="term" value="P:asparaginyl-tRNA aminoacylation"/>
    <property type="evidence" value="ECO:0007669"/>
    <property type="project" value="TreeGrafter"/>
</dbReference>
<keyword evidence="4" id="KW-0648">Protein biosynthesis</keyword>
<dbReference type="GO" id="GO:0004816">
    <property type="term" value="F:asparagine-tRNA ligase activity"/>
    <property type="evidence" value="ECO:0007669"/>
    <property type="project" value="TreeGrafter"/>
</dbReference>
<dbReference type="NCBIfam" id="NF005052">
    <property type="entry name" value="PRK06462.1-1"/>
    <property type="match status" value="1"/>
</dbReference>
<dbReference type="PROSITE" id="PS50862">
    <property type="entry name" value="AA_TRNA_LIGASE_II"/>
    <property type="match status" value="1"/>
</dbReference>
<organism evidence="7 9">
    <name type="scientific">Amycolatopsis azurea DSM 43854</name>
    <dbReference type="NCBI Taxonomy" id="1238180"/>
    <lineage>
        <taxon>Bacteria</taxon>
        <taxon>Bacillati</taxon>
        <taxon>Actinomycetota</taxon>
        <taxon>Actinomycetes</taxon>
        <taxon>Pseudonocardiales</taxon>
        <taxon>Pseudonocardiaceae</taxon>
        <taxon>Amycolatopsis</taxon>
    </lineage>
</organism>
<evidence type="ECO:0000256" key="4">
    <source>
        <dbReference type="ARBA" id="ARBA00022917"/>
    </source>
</evidence>
<evidence type="ECO:0000256" key="3">
    <source>
        <dbReference type="ARBA" id="ARBA00022840"/>
    </source>
</evidence>
<evidence type="ECO:0000256" key="2">
    <source>
        <dbReference type="ARBA" id="ARBA00022741"/>
    </source>
</evidence>
<dbReference type="InterPro" id="IPR004364">
    <property type="entry name" value="Aa-tRNA-synt_II"/>
</dbReference>
<dbReference type="Gene3D" id="3.30.930.10">
    <property type="entry name" value="Bira Bifunctional Protein, Domain 2"/>
    <property type="match status" value="1"/>
</dbReference>
<accession>M2PIH4</accession>
<dbReference type="EMBL" id="ANMG01000060">
    <property type="protein sequence ID" value="EMD24248.1"/>
    <property type="molecule type" value="Genomic_DNA"/>
</dbReference>
<keyword evidence="2" id="KW-0547">Nucleotide-binding</keyword>
<evidence type="ECO:0000313" key="9">
    <source>
        <dbReference type="Proteomes" id="UP000014137"/>
    </source>
</evidence>
<feature type="domain" description="Aminoacyl-transfer RNA synthetases class-II family profile" evidence="6">
    <location>
        <begin position="95"/>
        <end position="326"/>
    </location>
</feature>
<dbReference type="Pfam" id="PF00152">
    <property type="entry name" value="tRNA-synt_2"/>
    <property type="match status" value="1"/>
</dbReference>
<evidence type="ECO:0000259" key="6">
    <source>
        <dbReference type="PROSITE" id="PS50862"/>
    </source>
</evidence>
<gene>
    <name evidence="8" type="ORF">B0293_03340</name>
    <name evidence="7" type="ORF">C791_6326</name>
</gene>
<name>M2PIH4_9PSEU</name>
<evidence type="ECO:0000313" key="10">
    <source>
        <dbReference type="Proteomes" id="UP000188551"/>
    </source>
</evidence>
<evidence type="ECO:0000256" key="5">
    <source>
        <dbReference type="ARBA" id="ARBA00023146"/>
    </source>
</evidence>
<dbReference type="OrthoDB" id="5332339at2"/>
<evidence type="ECO:0000313" key="7">
    <source>
        <dbReference type="EMBL" id="EMD24248.1"/>
    </source>
</evidence>
<sequence>MTGTPEAALPPGTREHLTSPVTQAALRIQNSITAGTREYLGMNGFVELQPPLIGPVTDPGCRGAKQVDVDYYGHKYKMMTSVILYKQASLLAFDKIFYVAPNVRLEPLETSTTGRHLVEFTQIDVEVARASREDVLDLAQGLLRHVVTYTLRESKVDLATLGRDPEAFTALLDEDFERMTHREAVSRLQGLLHGQSADAEIDWQGERIISGQTNRPFFIVDYPKGSRGFTDGESSTEPGVLRNFDLIAAEGFGELCSGGERTHEYRRLIERMRETGENPAKYAWYLDLAREGLPPSAGFGMGLERVTRYIAGLDAIWQANAYPKLPGIAAP</sequence>
<dbReference type="SUPFAM" id="SSF55681">
    <property type="entry name" value="Class II aaRS and biotin synthetases"/>
    <property type="match status" value="1"/>
</dbReference>
<reference evidence="8 10" key="2">
    <citation type="submission" date="2017-02" db="EMBL/GenBank/DDBJ databases">
        <title>Amycolatopsis azurea DSM 43854 draft genome.</title>
        <authorList>
            <person name="Mayilraj S."/>
        </authorList>
    </citation>
    <scope>NUCLEOTIDE SEQUENCE [LARGE SCALE GENOMIC DNA]</scope>
    <source>
        <strain evidence="8 10">DSM 43854</strain>
    </source>
</reference>
<dbReference type="AlphaFoldDB" id="M2PIH4"/>